<gene>
    <name evidence="1" type="ORF">AB1Y20_020554</name>
</gene>
<organism evidence="1 2">
    <name type="scientific">Prymnesium parvum</name>
    <name type="common">Toxic golden alga</name>
    <dbReference type="NCBI Taxonomy" id="97485"/>
    <lineage>
        <taxon>Eukaryota</taxon>
        <taxon>Haptista</taxon>
        <taxon>Haptophyta</taxon>
        <taxon>Prymnesiophyceae</taxon>
        <taxon>Prymnesiales</taxon>
        <taxon>Prymnesiaceae</taxon>
        <taxon>Prymnesium</taxon>
    </lineage>
</organism>
<evidence type="ECO:0000313" key="2">
    <source>
        <dbReference type="Proteomes" id="UP001515480"/>
    </source>
</evidence>
<evidence type="ECO:0000313" key="1">
    <source>
        <dbReference type="EMBL" id="KAL1525708.1"/>
    </source>
</evidence>
<comment type="caution">
    <text evidence="1">The sequence shown here is derived from an EMBL/GenBank/DDBJ whole genome shotgun (WGS) entry which is preliminary data.</text>
</comment>
<protein>
    <submittedName>
        <fullName evidence="1">Uncharacterized protein</fullName>
    </submittedName>
</protein>
<accession>A0AB34JTS8</accession>
<name>A0AB34JTS8_PRYPA</name>
<dbReference type="AlphaFoldDB" id="A0AB34JTS8"/>
<reference evidence="1 2" key="1">
    <citation type="journal article" date="2024" name="Science">
        <title>Giant polyketide synthase enzymes in the biosynthesis of giant marine polyether toxins.</title>
        <authorList>
            <person name="Fallon T.R."/>
            <person name="Shende V.V."/>
            <person name="Wierzbicki I.H."/>
            <person name="Pendleton A.L."/>
            <person name="Watervoot N.F."/>
            <person name="Auber R.P."/>
            <person name="Gonzalez D.J."/>
            <person name="Wisecaver J.H."/>
            <person name="Moore B.S."/>
        </authorList>
    </citation>
    <scope>NUCLEOTIDE SEQUENCE [LARGE SCALE GENOMIC DNA]</scope>
    <source>
        <strain evidence="1 2">12B1</strain>
    </source>
</reference>
<sequence length="553" mass="60404">MDAASFHTAVLRLQGLIRPQREYEWIADNLVKVLYQFPDGVTDSIVRCTLQYDRKRASGGAEELGIATLDTVIRRRQLPADCMLELRIRTIEADFFTLVHSDVARERSNAPTLVHCPDARLSSAVHASCSGLITPGRLLRLACGVTAEHSFASVDGGQDNHDNLLLLPMPFLTVVLQPSSFAHDRAALDDLLCKAHTSIRGQRGLPQQGALVLRVARIGAVEHYCGRQLRRVLLTKVDLESLRSHQSWASPLPALELSEVEAELLLWSEEGQMCRLLPEGSLACILQAVLISEGSAEVGGAPAQLGYGPTTLITIVETEAKLLSATDTQKSEMVLGRLLSRPSLLPAQHGGAQLVLEICDRPHSGGGRRVQVTLDSPSRDHQLPLRLLSLSVGSHVVVFGLTVTAFCGPFDAMLQGVCRGNDFDCLHNLSCLTAALRSPHLLSRRPLIDGVHGRCDALVCIAAAVAWRSGVDGKIELTLDDGQVAMQCAASERVLVELLDLIPDDWCQLPASEHHRLLNTLLVCDRHWALTFQDPERGWNVNCVSRELVTDDE</sequence>
<dbReference type="Proteomes" id="UP001515480">
    <property type="component" value="Unassembled WGS sequence"/>
</dbReference>
<proteinExistence type="predicted"/>
<dbReference type="EMBL" id="JBGBPQ010000004">
    <property type="protein sequence ID" value="KAL1525708.1"/>
    <property type="molecule type" value="Genomic_DNA"/>
</dbReference>
<keyword evidence="2" id="KW-1185">Reference proteome</keyword>